<accession>A0A6G7GRC0</accession>
<evidence type="ECO:0000313" key="2">
    <source>
        <dbReference type="Proteomes" id="UP000501926"/>
    </source>
</evidence>
<dbReference type="EMBL" id="CP049055">
    <property type="protein sequence ID" value="QII11922.1"/>
    <property type="molecule type" value="Genomic_DNA"/>
</dbReference>
<evidence type="ECO:0000313" key="1">
    <source>
        <dbReference type="EMBL" id="QII11922.1"/>
    </source>
</evidence>
<proteinExistence type="predicted"/>
<dbReference type="Proteomes" id="UP000501926">
    <property type="component" value="Chromosome"/>
</dbReference>
<organism evidence="1 2">
    <name type="scientific">Kuenenia stuttgartiensis</name>
    <dbReference type="NCBI Taxonomy" id="174633"/>
    <lineage>
        <taxon>Bacteria</taxon>
        <taxon>Pseudomonadati</taxon>
        <taxon>Planctomycetota</taxon>
        <taxon>Candidatus Brocadiia</taxon>
        <taxon>Candidatus Brocadiales</taxon>
        <taxon>Candidatus Brocadiaceae</taxon>
        <taxon>Candidatus Kuenenia</taxon>
    </lineage>
</organism>
<protein>
    <submittedName>
        <fullName evidence="1">Uncharacterized protein</fullName>
    </submittedName>
</protein>
<gene>
    <name evidence="1" type="ORF">KsCSTR_25430</name>
</gene>
<reference evidence="1 2" key="1">
    <citation type="submission" date="2020-02" db="EMBL/GenBank/DDBJ databases">
        <title>Newly sequenced genome of strain CSTR1 showed variability in Candidatus Kuenenia stuttgartiensis genomes.</title>
        <authorList>
            <person name="Ding C."/>
            <person name="Adrian L."/>
        </authorList>
    </citation>
    <scope>NUCLEOTIDE SEQUENCE [LARGE SCALE GENOMIC DNA]</scope>
    <source>
        <strain evidence="1 2">CSTR1</strain>
    </source>
</reference>
<name>A0A6G7GRC0_KUEST</name>
<dbReference type="AlphaFoldDB" id="A0A6G7GRC0"/>
<sequence length="59" mass="6926">MFEVSIRGWAKHTQQKKALMDSIRLTHPYHPAQHGVLVFAYEVFDDISLELLSRSFKHD</sequence>